<dbReference type="Proteomes" id="UP001501842">
    <property type="component" value="Unassembled WGS sequence"/>
</dbReference>
<reference evidence="2 3" key="1">
    <citation type="journal article" date="2019" name="Int. J. Syst. Evol. Microbiol.">
        <title>The Global Catalogue of Microorganisms (GCM) 10K type strain sequencing project: providing services to taxonomists for standard genome sequencing and annotation.</title>
        <authorList>
            <consortium name="The Broad Institute Genomics Platform"/>
            <consortium name="The Broad Institute Genome Sequencing Center for Infectious Disease"/>
            <person name="Wu L."/>
            <person name="Ma J."/>
        </authorList>
    </citation>
    <scope>NUCLEOTIDE SEQUENCE [LARGE SCALE GENOMIC DNA]</scope>
    <source>
        <strain evidence="2 3">JCM 8201</strain>
    </source>
</reference>
<name>A0ABN3U600_9ACTN</name>
<dbReference type="EMBL" id="BAAATZ010000008">
    <property type="protein sequence ID" value="GAA2725202.1"/>
    <property type="molecule type" value="Genomic_DNA"/>
</dbReference>
<organism evidence="2 3">
    <name type="scientific">Actinocorallia aurantiaca</name>
    <dbReference type="NCBI Taxonomy" id="46204"/>
    <lineage>
        <taxon>Bacteria</taxon>
        <taxon>Bacillati</taxon>
        <taxon>Actinomycetota</taxon>
        <taxon>Actinomycetes</taxon>
        <taxon>Streptosporangiales</taxon>
        <taxon>Thermomonosporaceae</taxon>
        <taxon>Actinocorallia</taxon>
    </lineage>
</organism>
<feature type="domain" description="Methyltransferase type 11" evidence="1">
    <location>
        <begin position="64"/>
        <end position="106"/>
    </location>
</feature>
<protein>
    <recommendedName>
        <fullName evidence="1">Methyltransferase type 11 domain-containing protein</fullName>
    </recommendedName>
</protein>
<dbReference type="RefSeq" id="WP_344450454.1">
    <property type="nucleotide sequence ID" value="NZ_BAAATZ010000008.1"/>
</dbReference>
<evidence type="ECO:0000313" key="3">
    <source>
        <dbReference type="Proteomes" id="UP001501842"/>
    </source>
</evidence>
<gene>
    <name evidence="2" type="ORF">GCM10010439_24670</name>
</gene>
<dbReference type="Pfam" id="PF08241">
    <property type="entry name" value="Methyltransf_11"/>
    <property type="match status" value="1"/>
</dbReference>
<dbReference type="InterPro" id="IPR013216">
    <property type="entry name" value="Methyltransf_11"/>
</dbReference>
<comment type="caution">
    <text evidence="2">The sequence shown here is derived from an EMBL/GenBank/DDBJ whole genome shotgun (WGS) entry which is preliminary data.</text>
</comment>
<evidence type="ECO:0000259" key="1">
    <source>
        <dbReference type="Pfam" id="PF08241"/>
    </source>
</evidence>
<evidence type="ECO:0000313" key="2">
    <source>
        <dbReference type="EMBL" id="GAA2725202.1"/>
    </source>
</evidence>
<dbReference type="InterPro" id="IPR029063">
    <property type="entry name" value="SAM-dependent_MTases_sf"/>
</dbReference>
<dbReference type="SUPFAM" id="SSF53335">
    <property type="entry name" value="S-adenosyl-L-methionine-dependent methyltransferases"/>
    <property type="match status" value="1"/>
</dbReference>
<sequence>MPSTAVGTLSTFLTRLADFAEPRPHDEALDLCYGSSPLASALTPRVGRLTSVELGAVPEPGPVELPYADAAFSLVTARFTLLRMTDPAAALREMLRVCHSSGRIVLAELARTNCSSDHRDALERVRDPSFRSTPPIGDLIGMVESAGARITRLDLLTVERPAEPWLAAACDPRIAERLREVLLAEVDGGPKTGAKPRIIGGELWFTQTWAHLAAVPVRGVRGVRELTGRR</sequence>
<keyword evidence="3" id="KW-1185">Reference proteome</keyword>
<dbReference type="Gene3D" id="3.40.50.150">
    <property type="entry name" value="Vaccinia Virus protein VP39"/>
    <property type="match status" value="1"/>
</dbReference>
<proteinExistence type="predicted"/>
<accession>A0ABN3U600</accession>